<dbReference type="EMBL" id="JBHUPD010000002">
    <property type="protein sequence ID" value="MFD2873180.1"/>
    <property type="molecule type" value="Genomic_DNA"/>
</dbReference>
<keyword evidence="9" id="KW-0406">Ion transport</keyword>
<dbReference type="InterPro" id="IPR037066">
    <property type="entry name" value="Plug_dom_sf"/>
</dbReference>
<keyword evidence="4 14" id="KW-1134">Transmembrane beta strand</keyword>
<evidence type="ECO:0000256" key="8">
    <source>
        <dbReference type="ARBA" id="ARBA00023004"/>
    </source>
</evidence>
<proteinExistence type="inferred from homology"/>
<evidence type="ECO:0000259" key="17">
    <source>
        <dbReference type="Pfam" id="PF00593"/>
    </source>
</evidence>
<organism evidence="19 20">
    <name type="scientific">Mucilaginibacter ximonensis</name>
    <dbReference type="NCBI Taxonomy" id="538021"/>
    <lineage>
        <taxon>Bacteria</taxon>
        <taxon>Pseudomonadati</taxon>
        <taxon>Bacteroidota</taxon>
        <taxon>Sphingobacteriia</taxon>
        <taxon>Sphingobacteriales</taxon>
        <taxon>Sphingobacteriaceae</taxon>
        <taxon>Mucilaginibacter</taxon>
    </lineage>
</organism>
<keyword evidence="3 14" id="KW-0813">Transport</keyword>
<dbReference type="Pfam" id="PF13715">
    <property type="entry name" value="CarbopepD_reg_2"/>
    <property type="match status" value="1"/>
</dbReference>
<evidence type="ECO:0000256" key="5">
    <source>
        <dbReference type="ARBA" id="ARBA00022496"/>
    </source>
</evidence>
<dbReference type="Gene3D" id="2.170.130.10">
    <property type="entry name" value="TonB-dependent receptor, plug domain"/>
    <property type="match status" value="1"/>
</dbReference>
<dbReference type="RefSeq" id="WP_377185653.1">
    <property type="nucleotide sequence ID" value="NZ_JBHUPD010000002.1"/>
</dbReference>
<keyword evidence="12 19" id="KW-0675">Receptor</keyword>
<dbReference type="Pfam" id="PF07715">
    <property type="entry name" value="Plug"/>
    <property type="match status" value="1"/>
</dbReference>
<evidence type="ECO:0000256" key="6">
    <source>
        <dbReference type="ARBA" id="ARBA00022692"/>
    </source>
</evidence>
<dbReference type="SUPFAM" id="SSF49452">
    <property type="entry name" value="Starch-binding domain-like"/>
    <property type="match status" value="1"/>
</dbReference>
<evidence type="ECO:0000256" key="4">
    <source>
        <dbReference type="ARBA" id="ARBA00022452"/>
    </source>
</evidence>
<evidence type="ECO:0000256" key="10">
    <source>
        <dbReference type="ARBA" id="ARBA00023077"/>
    </source>
</evidence>
<dbReference type="NCBIfam" id="TIGR01783">
    <property type="entry name" value="TonB-siderophor"/>
    <property type="match status" value="1"/>
</dbReference>
<sequence length="816" mass="89063">MKTIYLTTVKLFLLMLVACSFVKADDITNGKISGIVTTSDGKPAAMVTVALSELNRSTVTKDDGSFIISNIKPGTYLLRVSFVGTEKQEKKVTVQPGKTTLVEFVLKENASQLTEVTINFIRQQKNEPLTADKAGIRALDLPQSTGLVTNQVIQDQQINRMGDAVKNVSGVSLTQTRGGVGETFSARGYSIGIGGGAGSIFKDGVLVNTTGFPEASTLESIEILKGTAALEYGNVSSGLIINMVTKKPKFEAGGEVSMRYGSYNMFKPSVDLYGPLSQNVAFRLIGVYENDGSYRNHVYTERKFVNPSLLFNLDKNTTLLVEGDYLRESITPDFGIGSLNNGQTIPTMVPRSQYINTLWAYTHMNQFSGIVTLNHQFNSDWRLNTILSAQGTQVDSYQASLPNKVSAAGEWSRGLARANTTEDDYTGQINLNGKFTTGSIRHQLLVGTDVTKILNISNAYGINNAATPISNYIYDQINTIDLNKYVQRTDIPNAVDTARTHAPVYRFGAYAQDLVSLTDKLKVLAGIRWSWQQTNQTNIQYLLRQATGAGTAITRYDRAFSPKASLIYQPIPTTSVYASYSNNFITNTGTDVSTGQGLKPSLVNQYEIGTKNELFNGKVVANASVYRIINSNLAVVAPFRADGTVNSDNTIKQLNGQTTSDGFDIDVTANLSKNFYFIVGYAYNHARYTKTSGLKGSPILNEQLVINPVRTANATAFYTFSNNALKGFKIGASAFYTGSRLAGYNNTVGQSQTYSRLVPVGGFATLDVTGGYAYKKLSLLVSVTNLTNTLNYLIHDNYSITPIPPRQLLTTLAYKF</sequence>
<dbReference type="PANTHER" id="PTHR32552:SF68">
    <property type="entry name" value="FERRICHROME OUTER MEMBRANE TRANSPORTER_PHAGE RECEPTOR"/>
    <property type="match status" value="1"/>
</dbReference>
<evidence type="ECO:0000256" key="1">
    <source>
        <dbReference type="ARBA" id="ARBA00004571"/>
    </source>
</evidence>
<evidence type="ECO:0000313" key="19">
    <source>
        <dbReference type="EMBL" id="MFD2873180.1"/>
    </source>
</evidence>
<dbReference type="CDD" id="cd01347">
    <property type="entry name" value="ligand_gated_channel"/>
    <property type="match status" value="1"/>
</dbReference>
<reference evidence="20" key="1">
    <citation type="journal article" date="2019" name="Int. J. Syst. Evol. Microbiol.">
        <title>The Global Catalogue of Microorganisms (GCM) 10K type strain sequencing project: providing services to taxonomists for standard genome sequencing and annotation.</title>
        <authorList>
            <consortium name="The Broad Institute Genomics Platform"/>
            <consortium name="The Broad Institute Genome Sequencing Center for Infectious Disease"/>
            <person name="Wu L."/>
            <person name="Ma J."/>
        </authorList>
    </citation>
    <scope>NUCLEOTIDE SEQUENCE [LARGE SCALE GENOMIC DNA]</scope>
    <source>
        <strain evidence="20">KCTC 22437</strain>
    </source>
</reference>
<comment type="subcellular location">
    <subcellularLocation>
        <location evidence="1 14">Cell outer membrane</location>
        <topology evidence="1 14">Multi-pass membrane protein</topology>
    </subcellularLocation>
</comment>
<gene>
    <name evidence="19" type="ORF">ACFS5N_11910</name>
</gene>
<dbReference type="PANTHER" id="PTHR32552">
    <property type="entry name" value="FERRICHROME IRON RECEPTOR-RELATED"/>
    <property type="match status" value="1"/>
</dbReference>
<evidence type="ECO:0000256" key="2">
    <source>
        <dbReference type="ARBA" id="ARBA00009810"/>
    </source>
</evidence>
<keyword evidence="13 14" id="KW-0998">Cell outer membrane</keyword>
<evidence type="ECO:0000259" key="18">
    <source>
        <dbReference type="Pfam" id="PF07715"/>
    </source>
</evidence>
<feature type="domain" description="TonB-dependent receptor-like beta-barrel" evidence="17">
    <location>
        <begin position="311"/>
        <end position="786"/>
    </location>
</feature>
<keyword evidence="6 14" id="KW-0812">Transmembrane</keyword>
<dbReference type="Gene3D" id="2.60.40.1120">
    <property type="entry name" value="Carboxypeptidase-like, regulatory domain"/>
    <property type="match status" value="1"/>
</dbReference>
<evidence type="ECO:0000256" key="7">
    <source>
        <dbReference type="ARBA" id="ARBA00022729"/>
    </source>
</evidence>
<evidence type="ECO:0000313" key="20">
    <source>
        <dbReference type="Proteomes" id="UP001597557"/>
    </source>
</evidence>
<keyword evidence="5" id="KW-0410">Iron transport</keyword>
<dbReference type="PROSITE" id="PS52016">
    <property type="entry name" value="TONB_DEPENDENT_REC_3"/>
    <property type="match status" value="1"/>
</dbReference>
<keyword evidence="7 16" id="KW-0732">Signal</keyword>
<dbReference type="InterPro" id="IPR039426">
    <property type="entry name" value="TonB-dep_rcpt-like"/>
</dbReference>
<evidence type="ECO:0000256" key="11">
    <source>
        <dbReference type="ARBA" id="ARBA00023136"/>
    </source>
</evidence>
<evidence type="ECO:0000256" key="14">
    <source>
        <dbReference type="PROSITE-ProRule" id="PRU01360"/>
    </source>
</evidence>
<keyword evidence="20" id="KW-1185">Reference proteome</keyword>
<dbReference type="Proteomes" id="UP001597557">
    <property type="component" value="Unassembled WGS sequence"/>
</dbReference>
<protein>
    <submittedName>
        <fullName evidence="19">TonB-dependent siderophore receptor</fullName>
    </submittedName>
</protein>
<feature type="signal peptide" evidence="16">
    <location>
        <begin position="1"/>
        <end position="24"/>
    </location>
</feature>
<evidence type="ECO:0000256" key="9">
    <source>
        <dbReference type="ARBA" id="ARBA00023065"/>
    </source>
</evidence>
<keyword evidence="8" id="KW-0408">Iron</keyword>
<comment type="similarity">
    <text evidence="2 14 15">Belongs to the TonB-dependent receptor family.</text>
</comment>
<dbReference type="Pfam" id="PF00593">
    <property type="entry name" value="TonB_dep_Rec_b-barrel"/>
    <property type="match status" value="1"/>
</dbReference>
<feature type="chain" id="PRO_5046244451" evidence="16">
    <location>
        <begin position="25"/>
        <end position="816"/>
    </location>
</feature>
<dbReference type="InterPro" id="IPR012910">
    <property type="entry name" value="Plug_dom"/>
</dbReference>
<evidence type="ECO:0000256" key="16">
    <source>
        <dbReference type="SAM" id="SignalP"/>
    </source>
</evidence>
<evidence type="ECO:0000256" key="3">
    <source>
        <dbReference type="ARBA" id="ARBA00022448"/>
    </source>
</evidence>
<evidence type="ECO:0000256" key="12">
    <source>
        <dbReference type="ARBA" id="ARBA00023170"/>
    </source>
</evidence>
<dbReference type="SUPFAM" id="SSF56935">
    <property type="entry name" value="Porins"/>
    <property type="match status" value="1"/>
</dbReference>
<keyword evidence="10 15" id="KW-0798">TonB box</keyword>
<comment type="caution">
    <text evidence="19">The sequence shown here is derived from an EMBL/GenBank/DDBJ whole genome shotgun (WGS) entry which is preliminary data.</text>
</comment>
<evidence type="ECO:0000256" key="13">
    <source>
        <dbReference type="ARBA" id="ARBA00023237"/>
    </source>
</evidence>
<dbReference type="InterPro" id="IPR010105">
    <property type="entry name" value="TonB_sidphr_rcpt"/>
</dbReference>
<keyword evidence="11 14" id="KW-0472">Membrane</keyword>
<dbReference type="InterPro" id="IPR036942">
    <property type="entry name" value="Beta-barrel_TonB_sf"/>
</dbReference>
<dbReference type="Gene3D" id="2.40.170.20">
    <property type="entry name" value="TonB-dependent receptor, beta-barrel domain"/>
    <property type="match status" value="1"/>
</dbReference>
<dbReference type="InterPro" id="IPR000531">
    <property type="entry name" value="Beta-barrel_TonB"/>
</dbReference>
<name>A0ABW5YCZ0_9SPHI</name>
<feature type="domain" description="TonB-dependent receptor plug" evidence="18">
    <location>
        <begin position="139"/>
        <end position="237"/>
    </location>
</feature>
<accession>A0ABW5YCZ0</accession>
<dbReference type="InterPro" id="IPR013784">
    <property type="entry name" value="Carb-bd-like_fold"/>
</dbReference>
<evidence type="ECO:0000256" key="15">
    <source>
        <dbReference type="RuleBase" id="RU003357"/>
    </source>
</evidence>